<organism evidence="1 2">
    <name type="scientific">Panagrolaimus sp. ES5</name>
    <dbReference type="NCBI Taxonomy" id="591445"/>
    <lineage>
        <taxon>Eukaryota</taxon>
        <taxon>Metazoa</taxon>
        <taxon>Ecdysozoa</taxon>
        <taxon>Nematoda</taxon>
        <taxon>Chromadorea</taxon>
        <taxon>Rhabditida</taxon>
        <taxon>Tylenchina</taxon>
        <taxon>Panagrolaimomorpha</taxon>
        <taxon>Panagrolaimoidea</taxon>
        <taxon>Panagrolaimidae</taxon>
        <taxon>Panagrolaimus</taxon>
    </lineage>
</organism>
<protein>
    <submittedName>
        <fullName evidence="2">BTB domain-containing protein</fullName>
    </submittedName>
</protein>
<dbReference type="Proteomes" id="UP000887579">
    <property type="component" value="Unplaced"/>
</dbReference>
<accession>A0AC34G0H1</accession>
<proteinExistence type="predicted"/>
<reference evidence="2" key="1">
    <citation type="submission" date="2022-11" db="UniProtKB">
        <authorList>
            <consortium name="WormBaseParasite"/>
        </authorList>
    </citation>
    <scope>IDENTIFICATION</scope>
</reference>
<evidence type="ECO:0000313" key="1">
    <source>
        <dbReference type="Proteomes" id="UP000887579"/>
    </source>
</evidence>
<sequence>MTELLSLIVNALYFFKMQFLEALKDSKNGLSNSKYYLASNISGLYYIIKIFPNGHTEERSGETWIFLFILETNERKITANFTLSIESTNFVNNVTKLCVEPERYGFKCCTTAEFFDSKNNFFVEGEITIKLEGIFSTVRSIVAGIETPINIESRFKKADLIALKDFECINGKCFYAFNNPGLQYFIRISPNGDDEKRSGQTWIFLYANGSAERNITAEFTISVESADFKISFCHVFKRYTGWGIACSKSDDFFMPSKKFFVNGEITIKIQGILKAERSLKISCPISMIWKIKEHDLKAKKNENFGSLRSKRFNILAFSNVNYYISLNPNVINDGSPKHTGIYLNIELGGEKKVEAIYDFSFDSANINLPLQFIFNKSTGGGANLCSTDDLFNPFKKYIFDGFLIIKISGVLMVEKDQTAELICINGLELNALEHCQEKDFTIIVGKKEIQVHKKVLMDASSVFAGMLESGMKEAIENKMIIDEEEFSFEVVDTAVQLCYNAFFLLEFNLEDMLSLYKFADKYDIKGSVEDSLIKGISASNVVQLVHFSTTFNAEKLHQNCVEFVIKCLEGRTPVLGSDTLD</sequence>
<dbReference type="WBParaSite" id="ES5_v2.g22802.t1">
    <property type="protein sequence ID" value="ES5_v2.g22802.t1"/>
    <property type="gene ID" value="ES5_v2.g22802"/>
</dbReference>
<evidence type="ECO:0000313" key="2">
    <source>
        <dbReference type="WBParaSite" id="ES5_v2.g22802.t1"/>
    </source>
</evidence>
<name>A0AC34G0H1_9BILA</name>